<dbReference type="PANTHER" id="PTHR32031:SF47">
    <property type="entry name" value="B BOX-TYPE DOMAIN-CONTAINING PROTEIN-RELATED"/>
    <property type="match status" value="1"/>
</dbReference>
<proteinExistence type="predicted"/>
<dbReference type="Proteomes" id="UP000001064">
    <property type="component" value="Unassembled WGS sequence"/>
</dbReference>
<dbReference type="VEuPathDB" id="AmoebaDB:DICPUDRAFT_20605"/>
<dbReference type="AlphaFoldDB" id="F0ZKQ2"/>
<gene>
    <name evidence="1" type="ORF">DICPUDRAFT_20605</name>
</gene>
<feature type="non-terminal residue" evidence="1">
    <location>
        <position position="1"/>
    </location>
</feature>
<organism evidence="1 2">
    <name type="scientific">Dictyostelium purpureum</name>
    <name type="common">Slime mold</name>
    <dbReference type="NCBI Taxonomy" id="5786"/>
    <lineage>
        <taxon>Eukaryota</taxon>
        <taxon>Amoebozoa</taxon>
        <taxon>Evosea</taxon>
        <taxon>Eumycetozoa</taxon>
        <taxon>Dictyostelia</taxon>
        <taxon>Dictyosteliales</taxon>
        <taxon>Dictyosteliaceae</taxon>
        <taxon>Dictyostelium</taxon>
    </lineage>
</organism>
<dbReference type="FunCoup" id="F0ZKQ2">
    <property type="interactions" value="936"/>
</dbReference>
<dbReference type="PANTHER" id="PTHR32031">
    <property type="entry name" value="FNIP REPEAT-CONTAINING PROTEIN-RELATED-RELATED"/>
    <property type="match status" value="1"/>
</dbReference>
<dbReference type="InterPro" id="IPR052697">
    <property type="entry name" value="FNIP_repeat"/>
</dbReference>
<dbReference type="RefSeq" id="XP_003287994.1">
    <property type="nucleotide sequence ID" value="XM_003287946.1"/>
</dbReference>
<evidence type="ECO:0000313" key="2">
    <source>
        <dbReference type="Proteomes" id="UP000001064"/>
    </source>
</evidence>
<feature type="non-terminal residue" evidence="1">
    <location>
        <position position="151"/>
    </location>
</feature>
<evidence type="ECO:0000313" key="1">
    <source>
        <dbReference type="EMBL" id="EGC35451.1"/>
    </source>
</evidence>
<dbReference type="InParanoid" id="F0ZKQ2"/>
<sequence length="151" mass="16801">VKELIIENGFDQPILPNIIPLSVKSLTVSKLTHPLVVGSIPSSIVELTLNEEFDQTIDSANLIIPNTIKKLTLFNHKVQIGIGVLPEGLEEIELKDGYSHPIPIGWFPSSVETLHVGNIKQPLVENLIPETIQDLFLTENFNQIFNHNIIP</sequence>
<keyword evidence="2" id="KW-1185">Reference proteome</keyword>
<dbReference type="GeneID" id="10501428"/>
<accession>F0ZKQ2</accession>
<reference evidence="2" key="1">
    <citation type="journal article" date="2011" name="Genome Biol.">
        <title>Comparative genomics of the social amoebae Dictyostelium discoideum and Dictyostelium purpureum.</title>
        <authorList>
            <consortium name="US DOE Joint Genome Institute (JGI-PGF)"/>
            <person name="Sucgang R."/>
            <person name="Kuo A."/>
            <person name="Tian X."/>
            <person name="Salerno W."/>
            <person name="Parikh A."/>
            <person name="Feasley C.L."/>
            <person name="Dalin E."/>
            <person name="Tu H."/>
            <person name="Huang E."/>
            <person name="Barry K."/>
            <person name="Lindquist E."/>
            <person name="Shapiro H."/>
            <person name="Bruce D."/>
            <person name="Schmutz J."/>
            <person name="Salamov A."/>
            <person name="Fey P."/>
            <person name="Gaudet P."/>
            <person name="Anjard C."/>
            <person name="Babu M.M."/>
            <person name="Basu S."/>
            <person name="Bushmanova Y."/>
            <person name="van der Wel H."/>
            <person name="Katoh-Kurasawa M."/>
            <person name="Dinh C."/>
            <person name="Coutinho P.M."/>
            <person name="Saito T."/>
            <person name="Elias M."/>
            <person name="Schaap P."/>
            <person name="Kay R.R."/>
            <person name="Henrissat B."/>
            <person name="Eichinger L."/>
            <person name="Rivero F."/>
            <person name="Putnam N.H."/>
            <person name="West C.M."/>
            <person name="Loomis W.F."/>
            <person name="Chisholm R.L."/>
            <person name="Shaulsky G."/>
            <person name="Strassmann J.E."/>
            <person name="Queller D.C."/>
            <person name="Kuspa A."/>
            <person name="Grigoriev I.V."/>
        </authorList>
    </citation>
    <scope>NUCLEOTIDE SEQUENCE [LARGE SCALE GENOMIC DNA]</scope>
    <source>
        <strain evidence="2">QSDP1</strain>
    </source>
</reference>
<dbReference type="InterPro" id="IPR008615">
    <property type="entry name" value="FNIP"/>
</dbReference>
<protein>
    <recommendedName>
        <fullName evidence="3">FNIP repeat-containing protein</fullName>
    </recommendedName>
</protein>
<dbReference type="EMBL" id="GL871059">
    <property type="protein sequence ID" value="EGC35451.1"/>
    <property type="molecule type" value="Genomic_DNA"/>
</dbReference>
<name>F0ZKQ2_DICPU</name>
<dbReference type="KEGG" id="dpp:DICPUDRAFT_20605"/>
<dbReference type="Pfam" id="PF05725">
    <property type="entry name" value="FNIP"/>
    <property type="match status" value="2"/>
</dbReference>
<evidence type="ECO:0008006" key="3">
    <source>
        <dbReference type="Google" id="ProtNLM"/>
    </source>
</evidence>
<dbReference type="OrthoDB" id="22922at2759"/>